<dbReference type="GO" id="GO:0008967">
    <property type="term" value="F:phosphoglycolate phosphatase activity"/>
    <property type="evidence" value="ECO:0007669"/>
    <property type="project" value="TreeGrafter"/>
</dbReference>
<dbReference type="InterPro" id="IPR036412">
    <property type="entry name" value="HAD-like_sf"/>
</dbReference>
<dbReference type="RefSeq" id="WP_021840963.1">
    <property type="nucleotide sequence ID" value="NZ_CACRUX010000032.1"/>
</dbReference>
<accession>A0A6N3AG76</accession>
<dbReference type="PANTHER" id="PTHR43434">
    <property type="entry name" value="PHOSPHOGLYCOLATE PHOSPHATASE"/>
    <property type="match status" value="1"/>
</dbReference>
<dbReference type="AlphaFoldDB" id="A0A6N3AG76"/>
<dbReference type="NCBIfam" id="TIGR01549">
    <property type="entry name" value="HAD-SF-IA-v1"/>
    <property type="match status" value="1"/>
</dbReference>
<dbReference type="InterPro" id="IPR023214">
    <property type="entry name" value="HAD_sf"/>
</dbReference>
<dbReference type="InterPro" id="IPR041492">
    <property type="entry name" value="HAD_2"/>
</dbReference>
<dbReference type="NCBIfam" id="TIGR01509">
    <property type="entry name" value="HAD-SF-IA-v3"/>
    <property type="match status" value="1"/>
</dbReference>
<dbReference type="InterPro" id="IPR050155">
    <property type="entry name" value="HAD-like_hydrolase_sf"/>
</dbReference>
<dbReference type="SFLD" id="SFLDG01135">
    <property type="entry name" value="C1.5.6:_HAD__Beta-PGM__Phospha"/>
    <property type="match status" value="1"/>
</dbReference>
<dbReference type="InterPro" id="IPR006549">
    <property type="entry name" value="HAD-SF_hydro_IIIA"/>
</dbReference>
<proteinExistence type="predicted"/>
<dbReference type="Pfam" id="PF13419">
    <property type="entry name" value="HAD_2"/>
    <property type="match status" value="1"/>
</dbReference>
<dbReference type="Gene3D" id="1.10.150.240">
    <property type="entry name" value="Putative phosphatase, domain 2"/>
    <property type="match status" value="1"/>
</dbReference>
<dbReference type="InterPro" id="IPR006439">
    <property type="entry name" value="HAD-SF_hydro_IA"/>
</dbReference>
<dbReference type="SUPFAM" id="SSF56784">
    <property type="entry name" value="HAD-like"/>
    <property type="match status" value="1"/>
</dbReference>
<dbReference type="SFLD" id="SFLDG01129">
    <property type="entry name" value="C1.5:_HAD__Beta-PGM__Phosphata"/>
    <property type="match status" value="1"/>
</dbReference>
<dbReference type="GO" id="GO:0006281">
    <property type="term" value="P:DNA repair"/>
    <property type="evidence" value="ECO:0007669"/>
    <property type="project" value="TreeGrafter"/>
</dbReference>
<dbReference type="PANTHER" id="PTHR43434:SF1">
    <property type="entry name" value="PHOSPHOGLYCOLATE PHOSPHATASE"/>
    <property type="match status" value="1"/>
</dbReference>
<dbReference type="SFLD" id="SFLDS00003">
    <property type="entry name" value="Haloacid_Dehalogenase"/>
    <property type="match status" value="1"/>
</dbReference>
<dbReference type="NCBIfam" id="TIGR01662">
    <property type="entry name" value="HAD-SF-IIIA"/>
    <property type="match status" value="1"/>
</dbReference>
<dbReference type="GO" id="GO:0004427">
    <property type="term" value="F:inorganic diphosphate phosphatase activity"/>
    <property type="evidence" value="ECO:0007669"/>
    <property type="project" value="UniProtKB-EC"/>
</dbReference>
<keyword evidence="1" id="KW-0378">Hydrolase</keyword>
<dbReference type="EMBL" id="CACRUX010000032">
    <property type="protein sequence ID" value="VYT91234.1"/>
    <property type="molecule type" value="Genomic_DNA"/>
</dbReference>
<dbReference type="EC" id="3.6.1.1" evidence="1"/>
<sequence length="224" mass="25250">MKRYTTVIFDCDGTILNTLDDLMDSMNYILKKHNYPTRTLSEIRNFVGNGLGKLVERSVLTGTDLKVSQEQLDTMLTELKEYYAEHNNDKTAPYEGLYELLAELKKQGYKMAVVSNKVQEGVTALNGQYFKEYFNVAIGETPNRKRKPEPDMVNAALKALNSTPEEAVYVGDSEVDLQTAKNSGLLPIAVTWGFRDEELLRELGAKHVAYKPADVMEILGELNK</sequence>
<name>A0A6N3AG76_9FIRM</name>
<gene>
    <name evidence="1" type="primary">ppaX</name>
    <name evidence="1" type="ORF">VRLFYP33_00764</name>
</gene>
<reference evidence="1" key="1">
    <citation type="submission" date="2019-11" db="EMBL/GenBank/DDBJ databases">
        <authorList>
            <person name="Feng L."/>
        </authorList>
    </citation>
    <scope>NUCLEOTIDE SEQUENCE</scope>
    <source>
        <strain evidence="1">VrattiLFYP33</strain>
    </source>
</reference>
<dbReference type="GO" id="GO:0005829">
    <property type="term" value="C:cytosol"/>
    <property type="evidence" value="ECO:0007669"/>
    <property type="project" value="TreeGrafter"/>
</dbReference>
<protein>
    <submittedName>
        <fullName evidence="1">Pyrophosphatase PpaX</fullName>
        <ecNumber evidence="1">3.6.1.1</ecNumber>
    </submittedName>
</protein>
<dbReference type="FunFam" id="3.40.50.1000:FF:000022">
    <property type="entry name" value="Phosphoglycolate phosphatase"/>
    <property type="match status" value="1"/>
</dbReference>
<dbReference type="PRINTS" id="PR00413">
    <property type="entry name" value="HADHALOGNASE"/>
</dbReference>
<evidence type="ECO:0000313" key="1">
    <source>
        <dbReference type="EMBL" id="VYT91234.1"/>
    </source>
</evidence>
<dbReference type="Gene3D" id="3.40.50.1000">
    <property type="entry name" value="HAD superfamily/HAD-like"/>
    <property type="match status" value="1"/>
</dbReference>
<dbReference type="InterPro" id="IPR023198">
    <property type="entry name" value="PGP-like_dom2"/>
</dbReference>
<organism evidence="1">
    <name type="scientific">Veillonella ratti</name>
    <dbReference type="NCBI Taxonomy" id="103892"/>
    <lineage>
        <taxon>Bacteria</taxon>
        <taxon>Bacillati</taxon>
        <taxon>Bacillota</taxon>
        <taxon>Negativicutes</taxon>
        <taxon>Veillonellales</taxon>
        <taxon>Veillonellaceae</taxon>
        <taxon>Veillonella</taxon>
    </lineage>
</organism>